<dbReference type="GO" id="GO:0005886">
    <property type="term" value="C:plasma membrane"/>
    <property type="evidence" value="ECO:0007669"/>
    <property type="project" value="TreeGrafter"/>
</dbReference>
<feature type="transmembrane region" description="Helical" evidence="8">
    <location>
        <begin position="158"/>
        <end position="182"/>
    </location>
</feature>
<evidence type="ECO:0000259" key="9">
    <source>
        <dbReference type="Pfam" id="PF13962"/>
    </source>
</evidence>
<evidence type="ECO:0000313" key="10">
    <source>
        <dbReference type="EMBL" id="KAG8379991.1"/>
    </source>
</evidence>
<dbReference type="Pfam" id="PF13962">
    <property type="entry name" value="PGG"/>
    <property type="match status" value="1"/>
</dbReference>
<feature type="compositionally biased region" description="Basic and acidic residues" evidence="7">
    <location>
        <begin position="36"/>
        <end position="45"/>
    </location>
</feature>
<gene>
    <name evidence="10" type="ORF">BUALT_Bualt07G0147200</name>
</gene>
<evidence type="ECO:0000313" key="11">
    <source>
        <dbReference type="Proteomes" id="UP000826271"/>
    </source>
</evidence>
<feature type="transmembrane region" description="Helical" evidence="8">
    <location>
        <begin position="233"/>
        <end position="256"/>
    </location>
</feature>
<keyword evidence="5" id="KW-0040">ANK repeat</keyword>
<feature type="transmembrane region" description="Helical" evidence="8">
    <location>
        <begin position="202"/>
        <end position="221"/>
    </location>
</feature>
<dbReference type="Proteomes" id="UP000826271">
    <property type="component" value="Unassembled WGS sequence"/>
</dbReference>
<dbReference type="EMBL" id="WHWC01000007">
    <property type="protein sequence ID" value="KAG8379991.1"/>
    <property type="molecule type" value="Genomic_DNA"/>
</dbReference>
<evidence type="ECO:0000256" key="6">
    <source>
        <dbReference type="ARBA" id="ARBA00023136"/>
    </source>
</evidence>
<keyword evidence="2 8" id="KW-0812">Transmembrane</keyword>
<feature type="compositionally biased region" description="Basic and acidic residues" evidence="7">
    <location>
        <begin position="78"/>
        <end position="88"/>
    </location>
</feature>
<keyword evidence="4 8" id="KW-1133">Transmembrane helix</keyword>
<evidence type="ECO:0000256" key="1">
    <source>
        <dbReference type="ARBA" id="ARBA00004141"/>
    </source>
</evidence>
<feature type="region of interest" description="Disordered" evidence="7">
    <location>
        <begin position="1"/>
        <end position="93"/>
    </location>
</feature>
<dbReference type="PANTHER" id="PTHR24186:SF38">
    <property type="entry name" value="ANKYRIN REPEAT FAMILY PROTEIN"/>
    <property type="match status" value="1"/>
</dbReference>
<evidence type="ECO:0000256" key="8">
    <source>
        <dbReference type="SAM" id="Phobius"/>
    </source>
</evidence>
<dbReference type="PANTHER" id="PTHR24186">
    <property type="entry name" value="PROTEIN PHOSPHATASE 1 REGULATORY SUBUNIT"/>
    <property type="match status" value="1"/>
</dbReference>
<keyword evidence="3" id="KW-0677">Repeat</keyword>
<evidence type="ECO:0000256" key="3">
    <source>
        <dbReference type="ARBA" id="ARBA00022737"/>
    </source>
</evidence>
<accession>A0AAV6XA75</accession>
<organism evidence="10 11">
    <name type="scientific">Buddleja alternifolia</name>
    <dbReference type="NCBI Taxonomy" id="168488"/>
    <lineage>
        <taxon>Eukaryota</taxon>
        <taxon>Viridiplantae</taxon>
        <taxon>Streptophyta</taxon>
        <taxon>Embryophyta</taxon>
        <taxon>Tracheophyta</taxon>
        <taxon>Spermatophyta</taxon>
        <taxon>Magnoliopsida</taxon>
        <taxon>eudicotyledons</taxon>
        <taxon>Gunneridae</taxon>
        <taxon>Pentapetalae</taxon>
        <taxon>asterids</taxon>
        <taxon>lamiids</taxon>
        <taxon>Lamiales</taxon>
        <taxon>Scrophulariaceae</taxon>
        <taxon>Buddlejeae</taxon>
        <taxon>Buddleja</taxon>
    </lineage>
</organism>
<evidence type="ECO:0000256" key="5">
    <source>
        <dbReference type="ARBA" id="ARBA00023043"/>
    </source>
</evidence>
<evidence type="ECO:0000256" key="4">
    <source>
        <dbReference type="ARBA" id="ARBA00022989"/>
    </source>
</evidence>
<evidence type="ECO:0000256" key="2">
    <source>
        <dbReference type="ARBA" id="ARBA00022692"/>
    </source>
</evidence>
<feature type="domain" description="PGG" evidence="9">
    <location>
        <begin position="111"/>
        <end position="220"/>
    </location>
</feature>
<sequence length="319" mass="34673">MIPSPDIGGELSPDTYIDETPSPQKLLAAGGGKPPAEPHDPEKSPSPDIGDELSPDTYIDETPSPQKLLAAGGGKPPAEPHDPEKGPSSDDQTLNNKQMEQLKRLQNIYREALHNTRDTMALVAILIVTFTFNAGINPPGGVHQDGPLMGTSIAARKTAFKVFSVCNNIALFVSLGVVLVMISIIPFRRKALMKMMSITHKVLWMAVSFMATAYVAAAMVMMPPPRHGRDLDWTTAFLVSISAGSLGFLFICMGIMKIERGSKKREWRKKHPEITDSSDDDDEDGISYRKIRVVTTKVLGVEAIRSVGPPTNTTDPDVN</sequence>
<name>A0AAV6XA75_9LAMI</name>
<evidence type="ECO:0000256" key="7">
    <source>
        <dbReference type="SAM" id="MobiDB-lite"/>
    </source>
</evidence>
<reference evidence="10" key="1">
    <citation type="submission" date="2019-10" db="EMBL/GenBank/DDBJ databases">
        <authorList>
            <person name="Zhang R."/>
            <person name="Pan Y."/>
            <person name="Wang J."/>
            <person name="Ma R."/>
            <person name="Yu S."/>
        </authorList>
    </citation>
    <scope>NUCLEOTIDE SEQUENCE</scope>
    <source>
        <strain evidence="10">LA-IB0</strain>
        <tissue evidence="10">Leaf</tissue>
    </source>
</reference>
<feature type="transmembrane region" description="Helical" evidence="8">
    <location>
        <begin position="119"/>
        <end position="138"/>
    </location>
</feature>
<dbReference type="AlphaFoldDB" id="A0AAV6XA75"/>
<keyword evidence="11" id="KW-1185">Reference proteome</keyword>
<keyword evidence="6 8" id="KW-0472">Membrane</keyword>
<protein>
    <recommendedName>
        <fullName evidence="9">PGG domain-containing protein</fullName>
    </recommendedName>
</protein>
<dbReference type="InterPro" id="IPR026961">
    <property type="entry name" value="PGG_dom"/>
</dbReference>
<proteinExistence type="predicted"/>
<comment type="caution">
    <text evidence="10">The sequence shown here is derived from an EMBL/GenBank/DDBJ whole genome shotgun (WGS) entry which is preliminary data.</text>
</comment>
<comment type="subcellular location">
    <subcellularLocation>
        <location evidence="1">Membrane</location>
        <topology evidence="1">Multi-pass membrane protein</topology>
    </subcellularLocation>
</comment>